<keyword evidence="1" id="KW-0812">Transmembrane</keyword>
<feature type="domain" description="Urease accessory protein UreH-like transmembrane" evidence="2">
    <location>
        <begin position="11"/>
        <end position="219"/>
    </location>
</feature>
<protein>
    <submittedName>
        <fullName evidence="3">Sulfite exporter TauE/SafE family protein</fullName>
    </submittedName>
</protein>
<name>A0A4U1BSK8_9GAMM</name>
<dbReference type="OrthoDB" id="43562at2"/>
<evidence type="ECO:0000259" key="2">
    <source>
        <dbReference type="Pfam" id="PF13386"/>
    </source>
</evidence>
<feature type="transmembrane region" description="Helical" evidence="1">
    <location>
        <begin position="87"/>
        <end position="108"/>
    </location>
</feature>
<comment type="caution">
    <text evidence="3">The sequence shown here is derived from an EMBL/GenBank/DDBJ whole genome shotgun (WGS) entry which is preliminary data.</text>
</comment>
<gene>
    <name evidence="3" type="ORF">FCL42_01215</name>
</gene>
<proteinExistence type="predicted"/>
<keyword evidence="1" id="KW-0472">Membrane</keyword>
<accession>A0A4U1BSK8</accession>
<evidence type="ECO:0000256" key="1">
    <source>
        <dbReference type="SAM" id="Phobius"/>
    </source>
</evidence>
<dbReference type="InterPro" id="IPR039447">
    <property type="entry name" value="UreH-like_TM_dom"/>
</dbReference>
<feature type="transmembrane region" description="Helical" evidence="1">
    <location>
        <begin position="57"/>
        <end position="75"/>
    </location>
</feature>
<dbReference type="Pfam" id="PF13386">
    <property type="entry name" value="DsbD_2"/>
    <property type="match status" value="1"/>
</dbReference>
<dbReference type="Proteomes" id="UP000305675">
    <property type="component" value="Unassembled WGS sequence"/>
</dbReference>
<evidence type="ECO:0000313" key="4">
    <source>
        <dbReference type="Proteomes" id="UP000305675"/>
    </source>
</evidence>
<organism evidence="3 4">
    <name type="scientific">Ferrimonas aestuarii</name>
    <dbReference type="NCBI Taxonomy" id="2569539"/>
    <lineage>
        <taxon>Bacteria</taxon>
        <taxon>Pseudomonadati</taxon>
        <taxon>Pseudomonadota</taxon>
        <taxon>Gammaproteobacteria</taxon>
        <taxon>Alteromonadales</taxon>
        <taxon>Ferrimonadaceae</taxon>
        <taxon>Ferrimonas</taxon>
    </lineage>
</organism>
<dbReference type="PANTHER" id="PTHR31272:SF4">
    <property type="entry name" value="CYTOCHROME C-TYPE BIOGENESIS PROTEIN HI_1454-RELATED"/>
    <property type="match status" value="1"/>
</dbReference>
<dbReference type="RefSeq" id="WP_136861544.1">
    <property type="nucleotide sequence ID" value="NZ_SWCJ01000001.1"/>
</dbReference>
<keyword evidence="4" id="KW-1185">Reference proteome</keyword>
<sequence>MSEWLLMLGSALWFGVLTSISPCPFATNVAAVSYLGKQVSQPSQSMMMGMWYSLGRMASYVLWASLLLFSALSAPKLSNFLQSQMNLFLGPVLLLVGLLLLGVINLPLPNVGLSDTLKQKLVAKGQLGAFALGALFALSFCPTSAALFFASQLPLVMQQDSALILPAVYGFGTALPVFVIAVMLAAGTLQVSKLFAQIGRFELWARRLSGVIFVAAGLYYLWFYLVPALG</sequence>
<dbReference type="EMBL" id="SWCJ01000001">
    <property type="protein sequence ID" value="TKB58396.1"/>
    <property type="molecule type" value="Genomic_DNA"/>
</dbReference>
<dbReference type="PANTHER" id="PTHR31272">
    <property type="entry name" value="CYTOCHROME C-TYPE BIOGENESIS PROTEIN HI_1454-RELATED"/>
    <property type="match status" value="1"/>
</dbReference>
<keyword evidence="1" id="KW-1133">Transmembrane helix</keyword>
<dbReference type="InterPro" id="IPR051790">
    <property type="entry name" value="Cytochrome_c-biogenesis_DsbD"/>
</dbReference>
<reference evidence="3 4" key="1">
    <citation type="submission" date="2019-04" db="EMBL/GenBank/DDBJ databases">
        <authorList>
            <person name="Hwang J.C."/>
        </authorList>
    </citation>
    <scope>NUCLEOTIDE SEQUENCE [LARGE SCALE GENOMIC DNA]</scope>
    <source>
        <strain evidence="3 4">IMCC35002</strain>
    </source>
</reference>
<feature type="transmembrane region" description="Helical" evidence="1">
    <location>
        <begin position="129"/>
        <end position="150"/>
    </location>
</feature>
<feature type="transmembrane region" description="Helical" evidence="1">
    <location>
        <begin position="162"/>
        <end position="187"/>
    </location>
</feature>
<feature type="transmembrane region" description="Helical" evidence="1">
    <location>
        <begin position="12"/>
        <end position="36"/>
    </location>
</feature>
<dbReference type="NCBIfam" id="NF040495">
    <property type="entry name" value="tranport_ArsG"/>
    <property type="match status" value="1"/>
</dbReference>
<evidence type="ECO:0000313" key="3">
    <source>
        <dbReference type="EMBL" id="TKB58396.1"/>
    </source>
</evidence>
<dbReference type="AlphaFoldDB" id="A0A4U1BSK8"/>
<feature type="transmembrane region" description="Helical" evidence="1">
    <location>
        <begin position="208"/>
        <end position="225"/>
    </location>
</feature>